<feature type="transmembrane region" description="Helical" evidence="1">
    <location>
        <begin position="12"/>
        <end position="32"/>
    </location>
</feature>
<accession>A0A2W5XKZ5</accession>
<dbReference type="Pfam" id="PF16927">
    <property type="entry name" value="HisKA_7TM"/>
    <property type="match status" value="1"/>
</dbReference>
<comment type="caution">
    <text evidence="4">The sequence shown here is derived from an EMBL/GenBank/DDBJ whole genome shotgun (WGS) entry which is preliminary data.</text>
</comment>
<reference evidence="3" key="2">
    <citation type="submission" date="2022-09" db="EMBL/GenBank/DDBJ databases">
        <title>Intensive care unit water sources are persistently colonized with multi-drug resistant bacteria and are the site of extensive horizontal gene transfer of antibiotic resistance genes.</title>
        <authorList>
            <person name="Diorio-Toth L."/>
        </authorList>
    </citation>
    <scope>NUCLEOTIDE SEQUENCE</scope>
    <source>
        <strain evidence="3">GD04000</strain>
    </source>
</reference>
<dbReference type="AlphaFoldDB" id="A0A2W5XKZ5"/>
<dbReference type="InterPro" id="IPR031621">
    <property type="entry name" value="HisKA_7TM"/>
</dbReference>
<dbReference type="Proteomes" id="UP001159292">
    <property type="component" value="Unassembled WGS sequence"/>
</dbReference>
<dbReference type="EMBL" id="JAOEET010000064">
    <property type="protein sequence ID" value="MDH0569175.1"/>
    <property type="molecule type" value="Genomic_DNA"/>
</dbReference>
<evidence type="ECO:0000313" key="3">
    <source>
        <dbReference type="EMBL" id="MDH0569175.1"/>
    </source>
</evidence>
<dbReference type="Proteomes" id="UP000272833">
    <property type="component" value="Unassembled WGS sequence"/>
</dbReference>
<dbReference type="RefSeq" id="WP_116617759.1">
    <property type="nucleotide sequence ID" value="NZ_JAOEET010000064.1"/>
</dbReference>
<keyword evidence="1" id="KW-1133">Transmembrane helix</keyword>
<keyword evidence="1" id="KW-0472">Membrane</keyword>
<proteinExistence type="predicted"/>
<accession>A0A3R8VU72</accession>
<dbReference type="EMBL" id="RHRS01000066">
    <property type="protein sequence ID" value="RRW30872.1"/>
    <property type="molecule type" value="Genomic_DNA"/>
</dbReference>
<evidence type="ECO:0000256" key="1">
    <source>
        <dbReference type="SAM" id="Phobius"/>
    </source>
</evidence>
<evidence type="ECO:0000259" key="2">
    <source>
        <dbReference type="Pfam" id="PF16927"/>
    </source>
</evidence>
<reference evidence="4 5" key="1">
    <citation type="submission" date="2018-10" db="EMBL/GenBank/DDBJ databases">
        <title>Transmission dynamics of multidrug resistant bacteria on intensive care unit surfaces.</title>
        <authorList>
            <person name="D'Souza A.W."/>
            <person name="Potter R.F."/>
            <person name="Wallace M."/>
            <person name="Shupe A."/>
            <person name="Patel S."/>
            <person name="Sun S."/>
            <person name="Gul D."/>
            <person name="Kwon J.H."/>
            <person name="Andleeb S."/>
            <person name="Burnham C.-A.D."/>
            <person name="Dantas G."/>
        </authorList>
    </citation>
    <scope>NUCLEOTIDE SEQUENCE [LARGE SCALE GENOMIC DNA]</scope>
    <source>
        <strain evidence="4 5">PO_271</strain>
    </source>
</reference>
<gene>
    <name evidence="4" type="ORF">EGJ44_19115</name>
    <name evidence="3" type="ORF">N7671_18620</name>
</gene>
<sequence length="79" mass="8871">MQACMASGWSFSAPVMVTLLVCLGGILLAHWVTRQRDFPGRESFILLHLASLCWMVTAALEMTFLSATSVNSSWLKHWR</sequence>
<protein>
    <recommendedName>
        <fullName evidence="2">Histidine kinase N-terminal 7TM region domain-containing protein</fullName>
    </recommendedName>
</protein>
<organism evidence="4 5">
    <name type="scientific">Ectopseudomonas oleovorans</name>
    <name type="common">Pseudomonas oleovorans</name>
    <dbReference type="NCBI Taxonomy" id="301"/>
    <lineage>
        <taxon>Bacteria</taxon>
        <taxon>Pseudomonadati</taxon>
        <taxon>Pseudomonadota</taxon>
        <taxon>Gammaproteobacteria</taxon>
        <taxon>Pseudomonadales</taxon>
        <taxon>Pseudomonadaceae</taxon>
        <taxon>Ectopseudomonas</taxon>
    </lineage>
</organism>
<feature type="domain" description="Histidine kinase N-terminal 7TM region" evidence="2">
    <location>
        <begin position="18"/>
        <end position="66"/>
    </location>
</feature>
<feature type="transmembrane region" description="Helical" evidence="1">
    <location>
        <begin position="44"/>
        <end position="65"/>
    </location>
</feature>
<keyword evidence="1" id="KW-0812">Transmembrane</keyword>
<evidence type="ECO:0000313" key="5">
    <source>
        <dbReference type="Proteomes" id="UP000272833"/>
    </source>
</evidence>
<name>A0A2W5XKZ5_ECTOL</name>
<evidence type="ECO:0000313" key="4">
    <source>
        <dbReference type="EMBL" id="RRW30872.1"/>
    </source>
</evidence>